<name>A0A6G1ILK1_9PLEO</name>
<dbReference type="AlphaFoldDB" id="A0A6G1ILK1"/>
<proteinExistence type="predicted"/>
<organism evidence="1 2">
    <name type="scientific">Lentithecium fluviatile CBS 122367</name>
    <dbReference type="NCBI Taxonomy" id="1168545"/>
    <lineage>
        <taxon>Eukaryota</taxon>
        <taxon>Fungi</taxon>
        <taxon>Dikarya</taxon>
        <taxon>Ascomycota</taxon>
        <taxon>Pezizomycotina</taxon>
        <taxon>Dothideomycetes</taxon>
        <taxon>Pleosporomycetidae</taxon>
        <taxon>Pleosporales</taxon>
        <taxon>Massarineae</taxon>
        <taxon>Lentitheciaceae</taxon>
        <taxon>Lentithecium</taxon>
    </lineage>
</organism>
<dbReference type="EMBL" id="MU005609">
    <property type="protein sequence ID" value="KAF2678759.1"/>
    <property type="molecule type" value="Genomic_DNA"/>
</dbReference>
<gene>
    <name evidence="1" type="ORF">K458DRAFT_134652</name>
</gene>
<dbReference type="Proteomes" id="UP000799291">
    <property type="component" value="Unassembled WGS sequence"/>
</dbReference>
<dbReference type="PANTHER" id="PTHR39290">
    <property type="entry name" value="C3H1-TYPE DOMAIN-CONTAINING PROTEIN-RELATED"/>
    <property type="match status" value="1"/>
</dbReference>
<dbReference type="PANTHER" id="PTHR39290:SF6">
    <property type="entry name" value="S-ADENOSYL-L-METHIONINE-DEPENDENT METHYLTRANSFERASES SUPERFAMILY PROTEIN"/>
    <property type="match status" value="1"/>
</dbReference>
<evidence type="ECO:0000313" key="1">
    <source>
        <dbReference type="EMBL" id="KAF2678759.1"/>
    </source>
</evidence>
<dbReference type="OrthoDB" id="5411518at2759"/>
<evidence type="ECO:0000313" key="2">
    <source>
        <dbReference type="Proteomes" id="UP000799291"/>
    </source>
</evidence>
<keyword evidence="2" id="KW-1185">Reference proteome</keyword>
<protein>
    <submittedName>
        <fullName evidence="1">Uncharacterized protein</fullName>
    </submittedName>
</protein>
<reference evidence="1" key="1">
    <citation type="journal article" date="2020" name="Stud. Mycol.">
        <title>101 Dothideomycetes genomes: a test case for predicting lifestyles and emergence of pathogens.</title>
        <authorList>
            <person name="Haridas S."/>
            <person name="Albert R."/>
            <person name="Binder M."/>
            <person name="Bloem J."/>
            <person name="Labutti K."/>
            <person name="Salamov A."/>
            <person name="Andreopoulos B."/>
            <person name="Baker S."/>
            <person name="Barry K."/>
            <person name="Bills G."/>
            <person name="Bluhm B."/>
            <person name="Cannon C."/>
            <person name="Castanera R."/>
            <person name="Culley D."/>
            <person name="Daum C."/>
            <person name="Ezra D."/>
            <person name="Gonzalez J."/>
            <person name="Henrissat B."/>
            <person name="Kuo A."/>
            <person name="Liang C."/>
            <person name="Lipzen A."/>
            <person name="Lutzoni F."/>
            <person name="Magnuson J."/>
            <person name="Mondo S."/>
            <person name="Nolan M."/>
            <person name="Ohm R."/>
            <person name="Pangilinan J."/>
            <person name="Park H.-J."/>
            <person name="Ramirez L."/>
            <person name="Alfaro M."/>
            <person name="Sun H."/>
            <person name="Tritt A."/>
            <person name="Yoshinaga Y."/>
            <person name="Zwiers L.-H."/>
            <person name="Turgeon B."/>
            <person name="Goodwin S."/>
            <person name="Spatafora J."/>
            <person name="Crous P."/>
            <person name="Grigoriev I."/>
        </authorList>
    </citation>
    <scope>NUCLEOTIDE SEQUENCE</scope>
    <source>
        <strain evidence="1">CBS 122367</strain>
    </source>
</reference>
<sequence length="367" mass="41238">MALENFNPSTLLQDWTPEKYSPSHNTKTFSESMITAFDISTPDTYTYRAQGETTLATTQKAIAAKRTNGLHNWYHHKDALTLVMAQPTPPEISGYISLFNPSLSLPKALNSFRANAKPGTVRYHIGLHLSEHYLNKATSGLIPSKKPRHHVNPYFDIWAYACEELEWAGPWPNTTYTKTSHHMLPVLYHHFGCVVPSYAALYVLAKLAQPAKPSKEPVRPILDVGSGGGYWSFMLRNFPVEGQMKELDVRAVDNGTSEYRVMWVEDTVRMDGVEYLEKNGNGKGCVLLLVYPQATGDFTAPILKKFEGDAIVVAGTQNANGFTAFQHCIIDDWVEKHLPAFEITLRMPLPSFPGKDEALFVFQRRKT</sequence>
<accession>A0A6G1ILK1</accession>